<name>A0ABQ9C3B3_9ROSI</name>
<dbReference type="Pfam" id="PF10358">
    <property type="entry name" value="NT-C2"/>
    <property type="match status" value="1"/>
</dbReference>
<dbReference type="InterPro" id="IPR019448">
    <property type="entry name" value="NT-C2"/>
</dbReference>
<dbReference type="PANTHER" id="PTHR34452:SF7">
    <property type="entry name" value="MYOSIN HEAVY CHAIN-RELATED PROTEIN"/>
    <property type="match status" value="1"/>
</dbReference>
<dbReference type="PANTHER" id="PTHR34452">
    <property type="entry name" value="MYOSIN HEAVY CHAIN-RELATED PROTEIN"/>
    <property type="match status" value="1"/>
</dbReference>
<organism evidence="2 3">
    <name type="scientific">Salix suchowensis</name>
    <dbReference type="NCBI Taxonomy" id="1278906"/>
    <lineage>
        <taxon>Eukaryota</taxon>
        <taxon>Viridiplantae</taxon>
        <taxon>Streptophyta</taxon>
        <taxon>Embryophyta</taxon>
        <taxon>Tracheophyta</taxon>
        <taxon>Spermatophyta</taxon>
        <taxon>Magnoliopsida</taxon>
        <taxon>eudicotyledons</taxon>
        <taxon>Gunneridae</taxon>
        <taxon>Pentapetalae</taxon>
        <taxon>rosids</taxon>
        <taxon>fabids</taxon>
        <taxon>Malpighiales</taxon>
        <taxon>Salicaceae</taxon>
        <taxon>Saliceae</taxon>
        <taxon>Salix</taxon>
    </lineage>
</organism>
<accession>A0ABQ9C3B3</accession>
<proteinExistence type="predicted"/>
<comment type="caution">
    <text evidence="2">The sequence shown here is derived from an EMBL/GenBank/DDBJ whole genome shotgun (WGS) entry which is preliminary data.</text>
</comment>
<evidence type="ECO:0000259" key="1">
    <source>
        <dbReference type="PROSITE" id="PS51840"/>
    </source>
</evidence>
<reference evidence="2" key="2">
    <citation type="journal article" date="2023" name="Int. J. Mol. Sci.">
        <title>De Novo Assembly and Annotation of 11 Diverse Shrub Willow (Salix) Genomes Reveals Novel Gene Organization in Sex-Linked Regions.</title>
        <authorList>
            <person name="Hyden B."/>
            <person name="Feng K."/>
            <person name="Yates T.B."/>
            <person name="Jawdy S."/>
            <person name="Cereghino C."/>
            <person name="Smart L.B."/>
            <person name="Muchero W."/>
        </authorList>
    </citation>
    <scope>NUCLEOTIDE SEQUENCE</scope>
    <source>
        <tissue evidence="2">Shoot tip</tissue>
    </source>
</reference>
<feature type="domain" description="C2 NT-type" evidence="1">
    <location>
        <begin position="6"/>
        <end position="141"/>
    </location>
</feature>
<protein>
    <recommendedName>
        <fullName evidence="1">C2 NT-type domain-containing protein</fullName>
    </recommendedName>
</protein>
<reference evidence="2" key="1">
    <citation type="submission" date="2022-10" db="EMBL/GenBank/DDBJ databases">
        <authorList>
            <person name="Hyden B.L."/>
            <person name="Feng K."/>
            <person name="Yates T."/>
            <person name="Jawdy S."/>
            <person name="Smart L.B."/>
            <person name="Muchero W."/>
        </authorList>
    </citation>
    <scope>NUCLEOTIDE SEQUENCE</scope>
    <source>
        <tissue evidence="2">Shoot tip</tissue>
    </source>
</reference>
<evidence type="ECO:0000313" key="2">
    <source>
        <dbReference type="EMBL" id="KAJ6393708.1"/>
    </source>
</evidence>
<sequence>MFRSARWRREKNKIKTVFKLQFHATQLPQLYASPLAISVVPGDVGKPTVRLEKGIHGEESCRWDYPVYETVKYIRDAKTGKINERKYHFVVSAGSSKNSLVGEVSIDFADYAEATIPSTVSLPLKNSKSDGVLHISIQRLQEDVEQSEVVEAEDIYMKIPEQNLKHPIKQ</sequence>
<dbReference type="Proteomes" id="UP001141253">
    <property type="component" value="Chromosome 1"/>
</dbReference>
<dbReference type="EMBL" id="JAPFFI010000005">
    <property type="protein sequence ID" value="KAJ6393708.1"/>
    <property type="molecule type" value="Genomic_DNA"/>
</dbReference>
<evidence type="ECO:0000313" key="3">
    <source>
        <dbReference type="Proteomes" id="UP001141253"/>
    </source>
</evidence>
<gene>
    <name evidence="2" type="ORF">OIU77_023025</name>
</gene>
<keyword evidence="3" id="KW-1185">Reference proteome</keyword>
<dbReference type="PROSITE" id="PS51840">
    <property type="entry name" value="C2_NT"/>
    <property type="match status" value="1"/>
</dbReference>